<dbReference type="PRINTS" id="PR00463">
    <property type="entry name" value="EP450I"/>
</dbReference>
<reference evidence="15 16" key="1">
    <citation type="journal article" date="2016" name="Mol. Biol. Evol.">
        <title>Comparative Genomics of Early-Diverging Mushroom-Forming Fungi Provides Insights into the Origins of Lignocellulose Decay Capabilities.</title>
        <authorList>
            <person name="Nagy L.G."/>
            <person name="Riley R."/>
            <person name="Tritt A."/>
            <person name="Adam C."/>
            <person name="Daum C."/>
            <person name="Floudas D."/>
            <person name="Sun H."/>
            <person name="Yadav J.S."/>
            <person name="Pangilinan J."/>
            <person name="Larsson K.H."/>
            <person name="Matsuura K."/>
            <person name="Barry K."/>
            <person name="Labutti K."/>
            <person name="Kuo R."/>
            <person name="Ohm R.A."/>
            <person name="Bhattacharya S.S."/>
            <person name="Shirouzu T."/>
            <person name="Yoshinaga Y."/>
            <person name="Martin F.M."/>
            <person name="Grigoriev I.V."/>
            <person name="Hibbett D.S."/>
        </authorList>
    </citation>
    <scope>NUCLEOTIDE SEQUENCE [LARGE SCALE GENOMIC DNA]</scope>
    <source>
        <strain evidence="15 16">L-15889</strain>
    </source>
</reference>
<evidence type="ECO:0000256" key="14">
    <source>
        <dbReference type="RuleBase" id="RU000461"/>
    </source>
</evidence>
<evidence type="ECO:0000256" key="9">
    <source>
        <dbReference type="ARBA" id="ARBA00023002"/>
    </source>
</evidence>
<evidence type="ECO:0000256" key="12">
    <source>
        <dbReference type="ARBA" id="ARBA00023136"/>
    </source>
</evidence>
<organism evidence="15 16">
    <name type="scientific">Daedalea quercina L-15889</name>
    <dbReference type="NCBI Taxonomy" id="1314783"/>
    <lineage>
        <taxon>Eukaryota</taxon>
        <taxon>Fungi</taxon>
        <taxon>Dikarya</taxon>
        <taxon>Basidiomycota</taxon>
        <taxon>Agaricomycotina</taxon>
        <taxon>Agaricomycetes</taxon>
        <taxon>Polyporales</taxon>
        <taxon>Fomitopsis</taxon>
    </lineage>
</organism>
<dbReference type="InterPro" id="IPR001128">
    <property type="entry name" value="Cyt_P450"/>
</dbReference>
<comment type="similarity">
    <text evidence="4 14">Belongs to the cytochrome P450 family.</text>
</comment>
<evidence type="ECO:0000256" key="5">
    <source>
        <dbReference type="ARBA" id="ARBA00022617"/>
    </source>
</evidence>
<name>A0A165RJK5_9APHY</name>
<accession>A0A165RJK5</accession>
<evidence type="ECO:0000313" key="15">
    <source>
        <dbReference type="EMBL" id="KZT70836.1"/>
    </source>
</evidence>
<keyword evidence="11 14" id="KW-0503">Monooxygenase</keyword>
<dbReference type="GO" id="GO:0016705">
    <property type="term" value="F:oxidoreductase activity, acting on paired donors, with incorporation or reduction of molecular oxygen"/>
    <property type="evidence" value="ECO:0007669"/>
    <property type="project" value="InterPro"/>
</dbReference>
<evidence type="ECO:0000256" key="2">
    <source>
        <dbReference type="ARBA" id="ARBA00004167"/>
    </source>
</evidence>
<sequence>MLPTVLASVASGGLVATATVIVLALCYISCASVWRRCKYLPSHPPPPGPQPLPLLGNAHQVPRDYPYRTFSKWAERFGDPVLVKVFHKPVIVLNSLRNAKELLEVRGAKYSDRPPLYLMKIIGFDVTTPFLCYGEQWRRHRKWIQAGYVDQAAVARLRPFQRRGTTMLLARLVQYPEDFDDHVKRFVTTLIMDSTYGRLSNEALITSSMSLLERFIETGTPAASLVDYFPFLQYIPPWIPGSVLNTDTWKIPQRLNSLMDDLFQNAKSAMISGTGNDSFVSCMLEQHLSGQNGADEEAQMKAAAITVYLGGSRRGSSTGIPLKTFILAMIIHEEVYAKAQREIDEVVGSTRLPELNDRDSLPYVDAILKEVYRINTPLPISIPRRVVEDDEFLGFQIPKGTSVVANLWSVVHRDPECYADPDEFNPGRFIDPASGKSAGVDPRDYIFSFGRRECPGRRFADDSLWLAVSNIIAAFNIEKAVDAEGREVTPSLTFLPGPSRRVHPENFTCSIRPRSQRALELITEMSSNL</sequence>
<dbReference type="GO" id="GO:0016020">
    <property type="term" value="C:membrane"/>
    <property type="evidence" value="ECO:0007669"/>
    <property type="project" value="UniProtKB-SubCell"/>
</dbReference>
<dbReference type="PROSITE" id="PS00086">
    <property type="entry name" value="CYTOCHROME_P450"/>
    <property type="match status" value="1"/>
</dbReference>
<keyword evidence="6" id="KW-0812">Transmembrane</keyword>
<keyword evidence="10 13" id="KW-0408">Iron</keyword>
<evidence type="ECO:0000256" key="7">
    <source>
        <dbReference type="ARBA" id="ARBA00022723"/>
    </source>
</evidence>
<evidence type="ECO:0000256" key="1">
    <source>
        <dbReference type="ARBA" id="ARBA00001971"/>
    </source>
</evidence>
<feature type="binding site" description="axial binding residue" evidence="13">
    <location>
        <position position="454"/>
    </location>
    <ligand>
        <name>heme</name>
        <dbReference type="ChEBI" id="CHEBI:30413"/>
    </ligand>
    <ligandPart>
        <name>Fe</name>
        <dbReference type="ChEBI" id="CHEBI:18248"/>
    </ligandPart>
</feature>
<dbReference type="CDD" id="cd11065">
    <property type="entry name" value="CYP64-like"/>
    <property type="match status" value="1"/>
</dbReference>
<evidence type="ECO:0000256" key="8">
    <source>
        <dbReference type="ARBA" id="ARBA00022989"/>
    </source>
</evidence>
<evidence type="ECO:0000256" key="3">
    <source>
        <dbReference type="ARBA" id="ARBA00005179"/>
    </source>
</evidence>
<dbReference type="GO" id="GO:0005506">
    <property type="term" value="F:iron ion binding"/>
    <property type="evidence" value="ECO:0007669"/>
    <property type="project" value="InterPro"/>
</dbReference>
<dbReference type="PANTHER" id="PTHR46300">
    <property type="entry name" value="P450, PUTATIVE (EUROFUNG)-RELATED-RELATED"/>
    <property type="match status" value="1"/>
</dbReference>
<comment type="pathway">
    <text evidence="3">Secondary metabolite biosynthesis.</text>
</comment>
<dbReference type="InterPro" id="IPR036396">
    <property type="entry name" value="Cyt_P450_sf"/>
</dbReference>
<gene>
    <name evidence="15" type="ORF">DAEQUDRAFT_667071</name>
</gene>
<comment type="cofactor">
    <cofactor evidence="1 13">
        <name>heme</name>
        <dbReference type="ChEBI" id="CHEBI:30413"/>
    </cofactor>
</comment>
<protein>
    <submittedName>
        <fullName evidence="15">Cytochrome P450</fullName>
    </submittedName>
</protein>
<dbReference type="Proteomes" id="UP000076727">
    <property type="component" value="Unassembled WGS sequence"/>
</dbReference>
<dbReference type="Pfam" id="PF00067">
    <property type="entry name" value="p450"/>
    <property type="match status" value="1"/>
</dbReference>
<dbReference type="GO" id="GO:0004497">
    <property type="term" value="F:monooxygenase activity"/>
    <property type="evidence" value="ECO:0007669"/>
    <property type="project" value="UniProtKB-KW"/>
</dbReference>
<evidence type="ECO:0000256" key="11">
    <source>
        <dbReference type="ARBA" id="ARBA00023033"/>
    </source>
</evidence>
<dbReference type="GO" id="GO:0020037">
    <property type="term" value="F:heme binding"/>
    <property type="evidence" value="ECO:0007669"/>
    <property type="project" value="InterPro"/>
</dbReference>
<evidence type="ECO:0000256" key="10">
    <source>
        <dbReference type="ARBA" id="ARBA00023004"/>
    </source>
</evidence>
<dbReference type="SUPFAM" id="SSF48264">
    <property type="entry name" value="Cytochrome P450"/>
    <property type="match status" value="1"/>
</dbReference>
<dbReference type="PANTHER" id="PTHR46300:SF7">
    <property type="entry name" value="P450, PUTATIVE (EUROFUNG)-RELATED"/>
    <property type="match status" value="1"/>
</dbReference>
<evidence type="ECO:0000256" key="6">
    <source>
        <dbReference type="ARBA" id="ARBA00022692"/>
    </source>
</evidence>
<dbReference type="EMBL" id="KV429049">
    <property type="protein sequence ID" value="KZT70836.1"/>
    <property type="molecule type" value="Genomic_DNA"/>
</dbReference>
<keyword evidence="16" id="KW-1185">Reference proteome</keyword>
<keyword evidence="8" id="KW-1133">Transmembrane helix</keyword>
<keyword evidence="9 14" id="KW-0560">Oxidoreductase</keyword>
<proteinExistence type="inferred from homology"/>
<keyword evidence="12" id="KW-0472">Membrane</keyword>
<comment type="subcellular location">
    <subcellularLocation>
        <location evidence="2">Membrane</location>
        <topology evidence="2">Single-pass membrane protein</topology>
    </subcellularLocation>
</comment>
<dbReference type="InterPro" id="IPR050364">
    <property type="entry name" value="Cytochrome_P450_fung"/>
</dbReference>
<dbReference type="InterPro" id="IPR002401">
    <property type="entry name" value="Cyt_P450_E_grp-I"/>
</dbReference>
<evidence type="ECO:0000256" key="4">
    <source>
        <dbReference type="ARBA" id="ARBA00010617"/>
    </source>
</evidence>
<dbReference type="InterPro" id="IPR017972">
    <property type="entry name" value="Cyt_P450_CS"/>
</dbReference>
<evidence type="ECO:0000256" key="13">
    <source>
        <dbReference type="PIRSR" id="PIRSR602401-1"/>
    </source>
</evidence>
<dbReference type="STRING" id="1314783.A0A165RJK5"/>
<keyword evidence="5 13" id="KW-0349">Heme</keyword>
<evidence type="ECO:0000313" key="16">
    <source>
        <dbReference type="Proteomes" id="UP000076727"/>
    </source>
</evidence>
<keyword evidence="7 13" id="KW-0479">Metal-binding</keyword>
<dbReference type="Gene3D" id="1.10.630.10">
    <property type="entry name" value="Cytochrome P450"/>
    <property type="match status" value="1"/>
</dbReference>
<dbReference type="OrthoDB" id="1470350at2759"/>
<dbReference type="AlphaFoldDB" id="A0A165RJK5"/>